<dbReference type="OrthoDB" id="247245at2759"/>
<dbReference type="InterPro" id="IPR027417">
    <property type="entry name" value="P-loop_NTPase"/>
</dbReference>
<keyword evidence="4" id="KW-1185">Reference proteome</keyword>
<reference evidence="3" key="1">
    <citation type="submission" date="2020-10" db="EMBL/GenBank/DDBJ databases">
        <authorList>
            <person name="Roach M.J.R."/>
        </authorList>
    </citation>
    <scope>NUCLEOTIDE SEQUENCE</scope>
    <source>
        <strain evidence="3">CBS 1945</strain>
    </source>
</reference>
<evidence type="ECO:0000313" key="3">
    <source>
        <dbReference type="EMBL" id="QPG75052.1"/>
    </source>
</evidence>
<dbReference type="CDD" id="cd02022">
    <property type="entry name" value="DPCK"/>
    <property type="match status" value="1"/>
</dbReference>
<dbReference type="EMBL" id="CP064813">
    <property type="protein sequence ID" value="QPG75052.1"/>
    <property type="molecule type" value="Genomic_DNA"/>
</dbReference>
<name>A0A875S4R5_EENNA</name>
<dbReference type="NCBIfam" id="TIGR00152">
    <property type="entry name" value="dephospho-CoA kinase"/>
    <property type="match status" value="1"/>
</dbReference>
<dbReference type="Proteomes" id="UP000662931">
    <property type="component" value="Chromosome 2"/>
</dbReference>
<organism evidence="3 4">
    <name type="scientific">Eeniella nana</name>
    <name type="common">Yeast</name>
    <name type="synonym">Brettanomyces nanus</name>
    <dbReference type="NCBI Taxonomy" id="13502"/>
    <lineage>
        <taxon>Eukaryota</taxon>
        <taxon>Fungi</taxon>
        <taxon>Dikarya</taxon>
        <taxon>Ascomycota</taxon>
        <taxon>Saccharomycotina</taxon>
        <taxon>Pichiomycetes</taxon>
        <taxon>Pichiales</taxon>
        <taxon>Pichiaceae</taxon>
        <taxon>Brettanomyces</taxon>
    </lineage>
</organism>
<dbReference type="AlphaFoldDB" id="A0A875S4R5"/>
<evidence type="ECO:0000256" key="2">
    <source>
        <dbReference type="ARBA" id="ARBA00022840"/>
    </source>
</evidence>
<dbReference type="PANTHER" id="PTHR10695">
    <property type="entry name" value="DEPHOSPHO-COA KINASE-RELATED"/>
    <property type="match status" value="1"/>
</dbReference>
<dbReference type="GeneID" id="62195793"/>
<dbReference type="PANTHER" id="PTHR10695:SF46">
    <property type="entry name" value="BIFUNCTIONAL COENZYME A SYNTHASE-RELATED"/>
    <property type="match status" value="1"/>
</dbReference>
<protein>
    <recommendedName>
        <fullName evidence="5">Dephospho-CoA kinase</fullName>
    </recommendedName>
</protein>
<dbReference type="InterPro" id="IPR001977">
    <property type="entry name" value="Depp_CoAkinase"/>
</dbReference>
<proteinExistence type="inferred from homology"/>
<accession>A0A875S4R5</accession>
<dbReference type="KEGG" id="bnn:FOA43_002392"/>
<dbReference type="GO" id="GO:0004140">
    <property type="term" value="F:dephospho-CoA kinase activity"/>
    <property type="evidence" value="ECO:0007669"/>
    <property type="project" value="InterPro"/>
</dbReference>
<keyword evidence="1" id="KW-0547">Nucleotide-binding</keyword>
<dbReference type="Gene3D" id="3.40.50.300">
    <property type="entry name" value="P-loop containing nucleotide triphosphate hydrolases"/>
    <property type="match status" value="1"/>
</dbReference>
<dbReference type="GO" id="GO:0015937">
    <property type="term" value="P:coenzyme A biosynthetic process"/>
    <property type="evidence" value="ECO:0007669"/>
    <property type="project" value="InterPro"/>
</dbReference>
<sequence>MLVVGLTGGIASGKSTVSKRLQNRYDLTVIDADRIAREVVVPGKAAYSKIVKYFGPKIPDLVEAPNSVLNRAALGRYVFSHKEELKVLNSFTHPAVRNEILRQILGCYIHFEKMCILDVPLLFEAGMDKMCGITLCVVCDRKIQLERLMNRNSELSKQDCENRIDSQMSNSEKICRADIVIDNETTIDQLYESLDHSIRQIQPSALWAYLEVICPPIAVVSAGFCLLGRLLPVGIAAWLTSQVK</sequence>
<evidence type="ECO:0000256" key="1">
    <source>
        <dbReference type="ARBA" id="ARBA00022741"/>
    </source>
</evidence>
<evidence type="ECO:0000313" key="4">
    <source>
        <dbReference type="Proteomes" id="UP000662931"/>
    </source>
</evidence>
<dbReference type="PROSITE" id="PS51219">
    <property type="entry name" value="DPCK"/>
    <property type="match status" value="1"/>
</dbReference>
<dbReference type="SUPFAM" id="SSF52540">
    <property type="entry name" value="P-loop containing nucleoside triphosphate hydrolases"/>
    <property type="match status" value="1"/>
</dbReference>
<dbReference type="HAMAP" id="MF_00376">
    <property type="entry name" value="Dephospho_CoA_kinase"/>
    <property type="match status" value="1"/>
</dbReference>
<dbReference type="RefSeq" id="XP_038778617.1">
    <property type="nucleotide sequence ID" value="XM_038922689.1"/>
</dbReference>
<dbReference type="GO" id="GO:0005524">
    <property type="term" value="F:ATP binding"/>
    <property type="evidence" value="ECO:0007669"/>
    <property type="project" value="UniProtKB-KW"/>
</dbReference>
<gene>
    <name evidence="3" type="ORF">FOA43_002392</name>
</gene>
<keyword evidence="2" id="KW-0067">ATP-binding</keyword>
<evidence type="ECO:0008006" key="5">
    <source>
        <dbReference type="Google" id="ProtNLM"/>
    </source>
</evidence>
<dbReference type="Pfam" id="PF01121">
    <property type="entry name" value="CoaE"/>
    <property type="match status" value="1"/>
</dbReference>